<dbReference type="NCBIfam" id="NF041951">
    <property type="entry name" value="phage_RstR"/>
    <property type="match status" value="1"/>
</dbReference>
<dbReference type="PANTHER" id="PTHR46558:SF11">
    <property type="entry name" value="HTH-TYPE TRANSCRIPTIONAL REGULATOR XRE"/>
    <property type="match status" value="1"/>
</dbReference>
<dbReference type="InterPro" id="IPR010982">
    <property type="entry name" value="Lambda_DNA-bd_dom_sf"/>
</dbReference>
<name>A0ABV3MVL6_9GAMM</name>
<dbReference type="PANTHER" id="PTHR46558">
    <property type="entry name" value="TRACRIPTIONAL REGULATORY PROTEIN-RELATED-RELATED"/>
    <property type="match status" value="1"/>
</dbReference>
<dbReference type="Proteomes" id="UP001554427">
    <property type="component" value="Unassembled WGS sequence"/>
</dbReference>
<dbReference type="CDD" id="cd00093">
    <property type="entry name" value="HTH_XRE"/>
    <property type="match status" value="1"/>
</dbReference>
<dbReference type="EMBL" id="JBFDAH010000116">
    <property type="protein sequence ID" value="MEW4368224.1"/>
    <property type="molecule type" value="Genomic_DNA"/>
</dbReference>
<evidence type="ECO:0000259" key="2">
    <source>
        <dbReference type="PROSITE" id="PS50943"/>
    </source>
</evidence>
<dbReference type="Pfam" id="PF01381">
    <property type="entry name" value="HTH_3"/>
    <property type="match status" value="1"/>
</dbReference>
<keyword evidence="1" id="KW-0238">DNA-binding</keyword>
<dbReference type="SMART" id="SM00530">
    <property type="entry name" value="HTH_XRE"/>
    <property type="match status" value="1"/>
</dbReference>
<gene>
    <name evidence="3" type="ORF">ABVT42_22400</name>
</gene>
<protein>
    <submittedName>
        <fullName evidence="3">Helix-turn-helix transcriptional regulator</fullName>
    </submittedName>
</protein>
<comment type="caution">
    <text evidence="3">The sequence shown here is derived from an EMBL/GenBank/DDBJ whole genome shotgun (WGS) entry which is preliminary data.</text>
</comment>
<feature type="domain" description="HTH cro/C1-type" evidence="2">
    <location>
        <begin position="17"/>
        <end position="71"/>
    </location>
</feature>
<sequence length="123" mass="13898">MAILINWLIPMNFSARLLQIRKSQGLTQQGLADAASLHINQIRRYEAGTAQPTLEGLIKLAQALHVSLDDLVFEANERGPSDKLKLLFEAAERLSEKEQAIIQELLEGMIIKYEARRWTQQTG</sequence>
<dbReference type="PROSITE" id="PS50943">
    <property type="entry name" value="HTH_CROC1"/>
    <property type="match status" value="1"/>
</dbReference>
<dbReference type="InterPro" id="IPR049639">
    <property type="entry name" value="RstR"/>
</dbReference>
<dbReference type="SUPFAM" id="SSF47413">
    <property type="entry name" value="lambda repressor-like DNA-binding domains"/>
    <property type="match status" value="1"/>
</dbReference>
<dbReference type="InterPro" id="IPR001387">
    <property type="entry name" value="Cro/C1-type_HTH"/>
</dbReference>
<evidence type="ECO:0000313" key="3">
    <source>
        <dbReference type="EMBL" id="MEW4368224.1"/>
    </source>
</evidence>
<keyword evidence="4" id="KW-1185">Reference proteome</keyword>
<dbReference type="Gene3D" id="1.10.260.40">
    <property type="entry name" value="lambda repressor-like DNA-binding domains"/>
    <property type="match status" value="1"/>
</dbReference>
<proteinExistence type="predicted"/>
<evidence type="ECO:0000256" key="1">
    <source>
        <dbReference type="ARBA" id="ARBA00023125"/>
    </source>
</evidence>
<organism evidence="3 4">
    <name type="scientific">Aliikangiella maris</name>
    <dbReference type="NCBI Taxonomy" id="3162458"/>
    <lineage>
        <taxon>Bacteria</taxon>
        <taxon>Pseudomonadati</taxon>
        <taxon>Pseudomonadota</taxon>
        <taxon>Gammaproteobacteria</taxon>
        <taxon>Oceanospirillales</taxon>
        <taxon>Pleioneaceae</taxon>
        <taxon>Aliikangiella</taxon>
    </lineage>
</organism>
<dbReference type="RefSeq" id="WP_367024555.1">
    <property type="nucleotide sequence ID" value="NZ_JBFDAH010000116.1"/>
</dbReference>
<evidence type="ECO:0000313" key="4">
    <source>
        <dbReference type="Proteomes" id="UP001554427"/>
    </source>
</evidence>
<accession>A0ABV3MVL6</accession>
<reference evidence="3 4" key="1">
    <citation type="submission" date="2024-06" db="EMBL/GenBank/DDBJ databases">
        <title>Aliikangiella maris sp. nov., sp. nov., a phycosphere bacterium isolated from seawater and ecosystem role in Phaeocystis globosa blooms.</title>
        <authorList>
            <person name="Li F."/>
        </authorList>
    </citation>
    <scope>NUCLEOTIDE SEQUENCE [LARGE SCALE GENOMIC DNA]</scope>
    <source>
        <strain evidence="3 4">GXAS 306</strain>
    </source>
</reference>